<dbReference type="AlphaFoldDB" id="A0A075ACV3"/>
<evidence type="ECO:0000313" key="3">
    <source>
        <dbReference type="Proteomes" id="UP000054324"/>
    </source>
</evidence>
<dbReference type="GeneID" id="20326678"/>
<dbReference type="KEGG" id="ovi:T265_12510"/>
<dbReference type="Pfam" id="PF00899">
    <property type="entry name" value="ThiF"/>
    <property type="match status" value="1"/>
</dbReference>
<dbReference type="Proteomes" id="UP000054324">
    <property type="component" value="Unassembled WGS sequence"/>
</dbReference>
<gene>
    <name evidence="2" type="ORF">T265_12510</name>
</gene>
<dbReference type="InterPro" id="IPR045886">
    <property type="entry name" value="ThiF/MoeB/HesA"/>
</dbReference>
<dbReference type="SUPFAM" id="SSF69572">
    <property type="entry name" value="Activating enzymes of the ubiquitin-like proteins"/>
    <property type="match status" value="1"/>
</dbReference>
<dbReference type="GO" id="GO:0031510">
    <property type="term" value="C:SUMO activating enzyme complex"/>
    <property type="evidence" value="ECO:0007669"/>
    <property type="project" value="TreeGrafter"/>
</dbReference>
<protein>
    <submittedName>
        <fullName evidence="2">Uncharacterized protein</fullName>
    </submittedName>
</protein>
<dbReference type="GO" id="GO:0005737">
    <property type="term" value="C:cytoplasm"/>
    <property type="evidence" value="ECO:0007669"/>
    <property type="project" value="TreeGrafter"/>
</dbReference>
<dbReference type="PANTHER" id="PTHR10953:SF162">
    <property type="entry name" value="SUMO-ACTIVATING ENZYME SUBUNIT 1"/>
    <property type="match status" value="1"/>
</dbReference>
<dbReference type="STRING" id="6198.A0A075ACV3"/>
<evidence type="ECO:0000256" key="1">
    <source>
        <dbReference type="ARBA" id="ARBA00005673"/>
    </source>
</evidence>
<dbReference type="EMBL" id="KL596621">
    <property type="protein sequence ID" value="KER33850.1"/>
    <property type="molecule type" value="Genomic_DNA"/>
</dbReference>
<sequence>MVSSTEVCISEEEAALYDRQLRLWGVEAQNRLKRSRILLLGMTPLAAELAKNLVLVGIQSLTVVDDVLATEEDVSCNFLIPCEAVGKPVIAPIPADYSLKRSTAALPRIQALNSMVRVSALSAGCNNPIQEGHTYDVVILTSSCLESDISNWIALKNNLRKSTGQVPGAHIVLASTMAFFGVAFLDLGYHEFMAEEVLPKKRPAPSATGVKKSQAASGTESTFVKKVARYSDLQDCLDMTWSSTGTCPSLSPKSMPKGFLLLEVLRRCTIADLPLNVEFLKSVWTSVSATLGVDSGFLSDEEFACCCGAPSPSVNAVLGGVVAQEIVRAITGKGAPYGNWYFFNGLQCSMTVEWLPKEDICPAPTTNSV</sequence>
<dbReference type="RefSeq" id="XP_009162410.1">
    <property type="nucleotide sequence ID" value="XM_009164146.1"/>
</dbReference>
<dbReference type="OrthoDB" id="412647at2759"/>
<accession>A0A075ACV3</accession>
<dbReference type="InterPro" id="IPR000594">
    <property type="entry name" value="ThiF_NAD_FAD-bd"/>
</dbReference>
<dbReference type="GO" id="GO:0019948">
    <property type="term" value="F:SUMO activating enzyme activity"/>
    <property type="evidence" value="ECO:0007669"/>
    <property type="project" value="TreeGrafter"/>
</dbReference>
<dbReference type="CTD" id="20326678"/>
<keyword evidence="3" id="KW-1185">Reference proteome</keyword>
<reference evidence="2 3" key="1">
    <citation type="submission" date="2013-11" db="EMBL/GenBank/DDBJ databases">
        <title>Opisthorchis viverrini - life in the bile duct.</title>
        <authorList>
            <person name="Young N.D."/>
            <person name="Nagarajan N."/>
            <person name="Lin S.J."/>
            <person name="Korhonen P.K."/>
            <person name="Jex A.R."/>
            <person name="Hall R.S."/>
            <person name="Safavi-Hemami H."/>
            <person name="Kaewkong W."/>
            <person name="Bertrand D."/>
            <person name="Gao S."/>
            <person name="Seet Q."/>
            <person name="Wongkham S."/>
            <person name="Teh B.T."/>
            <person name="Wongkham C."/>
            <person name="Intapan P.M."/>
            <person name="Maleewong W."/>
            <person name="Yang X."/>
            <person name="Hu M."/>
            <person name="Wang Z."/>
            <person name="Hofmann A."/>
            <person name="Sternberg P.W."/>
            <person name="Tan P."/>
            <person name="Wang J."/>
            <person name="Gasser R.B."/>
        </authorList>
    </citation>
    <scope>NUCLEOTIDE SEQUENCE [LARGE SCALE GENOMIC DNA]</scope>
</reference>
<dbReference type="Gene3D" id="3.40.50.720">
    <property type="entry name" value="NAD(P)-binding Rossmann-like Domain"/>
    <property type="match status" value="1"/>
</dbReference>
<evidence type="ECO:0000313" key="2">
    <source>
        <dbReference type="EMBL" id="KER33850.1"/>
    </source>
</evidence>
<organism evidence="2 3">
    <name type="scientific">Opisthorchis viverrini</name>
    <name type="common">Southeast Asian liver fluke</name>
    <dbReference type="NCBI Taxonomy" id="6198"/>
    <lineage>
        <taxon>Eukaryota</taxon>
        <taxon>Metazoa</taxon>
        <taxon>Spiralia</taxon>
        <taxon>Lophotrochozoa</taxon>
        <taxon>Platyhelminthes</taxon>
        <taxon>Trematoda</taxon>
        <taxon>Digenea</taxon>
        <taxon>Opisthorchiida</taxon>
        <taxon>Opisthorchiata</taxon>
        <taxon>Opisthorchiidae</taxon>
        <taxon>Opisthorchis</taxon>
    </lineage>
</organism>
<dbReference type="PANTHER" id="PTHR10953">
    <property type="entry name" value="UBIQUITIN-ACTIVATING ENZYME E1"/>
    <property type="match status" value="1"/>
</dbReference>
<proteinExistence type="inferred from homology"/>
<name>A0A075ACV3_OPIVI</name>
<dbReference type="GO" id="GO:0016925">
    <property type="term" value="P:protein sumoylation"/>
    <property type="evidence" value="ECO:0007669"/>
    <property type="project" value="TreeGrafter"/>
</dbReference>
<dbReference type="InterPro" id="IPR035985">
    <property type="entry name" value="Ubiquitin-activating_enz"/>
</dbReference>
<comment type="similarity">
    <text evidence="1">Belongs to the ubiquitin-activating E1 family.</text>
</comment>